<dbReference type="PANTHER" id="PTHR32305">
    <property type="match status" value="1"/>
</dbReference>
<dbReference type="InterPro" id="IPR036844">
    <property type="entry name" value="Hint_dom_sf"/>
</dbReference>
<evidence type="ECO:0000313" key="4">
    <source>
        <dbReference type="EMBL" id="MDT0318578.1"/>
    </source>
</evidence>
<dbReference type="NCBIfam" id="TIGR01643">
    <property type="entry name" value="YD_repeat_2x"/>
    <property type="match status" value="3"/>
</dbReference>
<dbReference type="RefSeq" id="WP_311597338.1">
    <property type="nucleotide sequence ID" value="NZ_JAVREM010000007.1"/>
</dbReference>
<dbReference type="Pfam" id="PF25023">
    <property type="entry name" value="TEN_YD-shell"/>
    <property type="match status" value="1"/>
</dbReference>
<evidence type="ECO:0000259" key="3">
    <source>
        <dbReference type="SMART" id="SM00306"/>
    </source>
</evidence>
<accession>A0ABU2LLX3</accession>
<dbReference type="InterPro" id="IPR022385">
    <property type="entry name" value="Rhs_assc_core"/>
</dbReference>
<keyword evidence="5" id="KW-1185">Reference proteome</keyword>
<evidence type="ECO:0000313" key="5">
    <source>
        <dbReference type="Proteomes" id="UP001183420"/>
    </source>
</evidence>
<dbReference type="InterPro" id="IPR050708">
    <property type="entry name" value="T6SS_VgrG/RHS"/>
</dbReference>
<dbReference type="Pfam" id="PF07591">
    <property type="entry name" value="PT-HINT"/>
    <property type="match status" value="1"/>
</dbReference>
<proteinExistence type="predicted"/>
<keyword evidence="1" id="KW-0677">Repeat</keyword>
<evidence type="ECO:0000256" key="2">
    <source>
        <dbReference type="SAM" id="MobiDB-lite"/>
    </source>
</evidence>
<dbReference type="Gene3D" id="2.170.16.10">
    <property type="entry name" value="Hedgehog/Intein (Hint) domain"/>
    <property type="match status" value="1"/>
</dbReference>
<feature type="region of interest" description="Disordered" evidence="2">
    <location>
        <begin position="1041"/>
        <end position="1065"/>
    </location>
</feature>
<dbReference type="SUPFAM" id="SSF51294">
    <property type="entry name" value="Hedgehog/intein (Hint) domain"/>
    <property type="match status" value="1"/>
</dbReference>
<dbReference type="PROSITE" id="PS50817">
    <property type="entry name" value="INTEIN_N_TER"/>
    <property type="match status" value="1"/>
</dbReference>
<evidence type="ECO:0000256" key="1">
    <source>
        <dbReference type="ARBA" id="ARBA00022737"/>
    </source>
</evidence>
<name>A0ABU2LLX3_9ACTN</name>
<feature type="domain" description="Hint" evidence="3">
    <location>
        <begin position="2019"/>
        <end position="2120"/>
    </location>
</feature>
<dbReference type="InterPro" id="IPR030934">
    <property type="entry name" value="Intein_C"/>
</dbReference>
<dbReference type="InterPro" id="IPR031325">
    <property type="entry name" value="RHS_repeat"/>
</dbReference>
<dbReference type="InterPro" id="IPR006530">
    <property type="entry name" value="YD"/>
</dbReference>
<dbReference type="InterPro" id="IPR003587">
    <property type="entry name" value="Hint_dom_N"/>
</dbReference>
<dbReference type="Proteomes" id="UP001183420">
    <property type="component" value="Unassembled WGS sequence"/>
</dbReference>
<dbReference type="SMART" id="SM00306">
    <property type="entry name" value="HintN"/>
    <property type="match status" value="1"/>
</dbReference>
<dbReference type="NCBIfam" id="TIGR03696">
    <property type="entry name" value="Rhs_assc_core"/>
    <property type="match status" value="1"/>
</dbReference>
<dbReference type="InterPro" id="IPR006141">
    <property type="entry name" value="Intein_N"/>
</dbReference>
<dbReference type="CDD" id="cd00081">
    <property type="entry name" value="Hint"/>
    <property type="match status" value="1"/>
</dbReference>
<protein>
    <submittedName>
        <fullName evidence="4">RHS repeat-associated core domain-containing protein</fullName>
    </submittedName>
</protein>
<comment type="caution">
    <text evidence="4">The sequence shown here is derived from an EMBL/GenBank/DDBJ whole genome shotgun (WGS) entry which is preliminary data.</text>
</comment>
<feature type="region of interest" description="Disordered" evidence="2">
    <location>
        <begin position="39"/>
        <end position="83"/>
    </location>
</feature>
<organism evidence="4 5">
    <name type="scientific">Streptomyces millisiae</name>
    <dbReference type="NCBI Taxonomy" id="3075542"/>
    <lineage>
        <taxon>Bacteria</taxon>
        <taxon>Bacillati</taxon>
        <taxon>Actinomycetota</taxon>
        <taxon>Actinomycetes</taxon>
        <taxon>Kitasatosporales</taxon>
        <taxon>Streptomycetaceae</taxon>
        <taxon>Streptomyces</taxon>
    </lineage>
</organism>
<sequence length="2287" mass="248843">MKGSAVRRRVAVHRVVTLGTATLMVATLLQAVAFPSARAEENWQRPNPELGESVPGSDGLETLPRPDSHEVTPAPAPEAAWPEPGVIETPLYETGDAARLFENVPVRLLPQQLRAPIPELAAQQRVEIEVHDRRAAETMDLAGVLISLDRAAVTPAAAAMAVDSQPVGLEIDYSGFADAYGGGYGSRLTLVQLPACALETPDVPECGEQSPLEAHNDTERQTLTAPELTLDEAEPLVLAAVAAEEGAQGDYKATDLAPSASWDVGLNTGEFSWSYGINTPDVPGGLSPDLSLDYSSGSIDGRTGGTNNQGSWVGDGFSLAPGYIERRYVPCAEEGVENADGFDVGDLCWDYDNAILALNGSASELVPDGEDTWRLATDDGTVVERLTGTGRSNGARNDEHWRVTDPAGVEYYFGYHRLPGWSSGDETTNSTWTVPVFGDDTNDPCHASAMRDSWCRQAWRWNLDYVVDPRGNAMAYYYDVEENSYGRFLEESDNTRYIRGGVLDRVEYGLTSDDLYRGDALAKVEFTSGDRCLPGNGATCGDIETHAQYWYDTPWDLNCDEAEDCDTGRFSPSFWTTERLTEIATHVRVNGSWQPVDSWRLNHRWGTADIDYQLLLASIQHTGQAASQPITLPPVTFGYASLVNRLDETGDGYAPFVKNRLSSIADESGGLINIDYSEEACDADALPTPETNSTRCFPQYLGNGPDQDPDLEWFNKYVVTEVSVAERTVGSPSQVTRYDYRGGAAWHYTEDGLVPEDEKTWSQWRGYGHVRVQRGGSSESLTQTDSYFLRGMHGDRRTPTGGTRSVSVDLPAGEGDPITDHRAVAGFQYRSVVYDGPGGRALERTVSRPWYHETASRSYDWGTLASHFSGTARTTEWTSLDEGAGREWRVTDSFQSYDTVAGRLTQIDDRGDTATSADDQCTRTTYATDVSGRPFTLPARTETVAVRCSATPDRSTDVISDQRFAYDGGGYGSAPTNGDVTATATLDEHDGTTATYLESGATFDRYGRQLTATDLTADVTVAGETLTRRTRADGRTTRTVYQPATGFPTTATETSPPAVPGDNSTAQTTVTEFELRRGLTVKSTDTNDRETVTAYDALGRATRVWLADRSTSDTPSYEFGYRFVEGSPVAVSTRRLGVDGTRDTSYVIYDGLLRQRQTQDPGPRGGRLVTDTFYDARGLVKETYASYYNTDAPTHQLFQPEDARQVETQTRHAYDGLGRETESQLLAGLGSGAEVLSTTRTHYYGGRTTVIPPQGDTATTVLTDARGRTTELRQHHTRTLDSTYDTTAYEYDGRGQLTEVTDPAGNTWAYAYDQRGRQISATDPDAGTTVSEYDDRGQLVRRTDGRGSALAYGYDGLGRKTELRQDDANGTLLAAWEYDTLPGARGQLASSTRYEDGAAYTNRVLEYDALYRALRSEITIPDEEGPLAGSYETATAYTEFGLPEATTYPAAGALPELTVSPVYEAGTLRPIELHGDQGLYTATEYTFTGLPAEIALKHDQFYDEAAWVTNTYESGTRRLETSNVLRFMAPDFDRFATYAYDEAGNMLSISDVSESGTDTQCFRYDHLRRLTEAWAQGTRSCATAPSESAMGGPAPYWHSYTYDAVGNRLTETLHEEDTERTYTYPEPGQPQPHTVTSVVDETPDVTSLEQYTYDEAGNTRTRQLGGDTQTLTWNAEGRLAEVEEADGSRTEYLYDADGQRLIGRTPNETTLYLGHTELTVAEGESSARATRYIDAGGGNTVVFGDDGTLTYLLADHLGTGQVAVDAYTLDVTHRRNLPFGGIRGPDPFFWAGTRGYVGGTTDASTGLTHLGAREYDPALGRFISVDPLMDLTDPQQIHGYAYANNNPVTFSDPTGLILGTCWNGGYSCGFDGKGNITGVKKNGVTGIVQALPTPRTDSQVSYASNQQGQTQRACARELCGSPGPVYAPPRIPEPEPTPVVQDSSSWWDIGLDIAGDLTGYNDVRDCWNGEWVACGMVVASVATGGSGRGVIVAARYADEAVDAARYVDDAVSCVVQGGRHSFLAGTDVVMADGTRRDIEDLEVGDEILATDPETGETTARRVTATIITASDKEFTRVTLAGVDGENEIVATAHHPFWDESTDTWTNASDLEPGALLRTPDGTTAEVTDVRTYHDSARTYDLTVEEVHSYYVQAESTPVLVHNCGGEAIVHLDRPNEHALITVRSADESLSTHQFGGVGLPTNGVATFDPATLSPTTINVRIPLLNPGGALAYSEVMMERTARGMYPAYDLASQSCVTYCAQVLRAGGVSGIPLDTWSATRWLLRRHG</sequence>
<dbReference type="Gene3D" id="2.180.10.10">
    <property type="entry name" value="RHS repeat-associated core"/>
    <property type="match status" value="1"/>
</dbReference>
<dbReference type="EMBL" id="JAVREM010000007">
    <property type="protein sequence ID" value="MDT0318578.1"/>
    <property type="molecule type" value="Genomic_DNA"/>
</dbReference>
<gene>
    <name evidence="4" type="ORF">RNC47_09545</name>
</gene>
<reference evidence="5" key="1">
    <citation type="submission" date="2023-07" db="EMBL/GenBank/DDBJ databases">
        <title>30 novel species of actinomycetes from the DSMZ collection.</title>
        <authorList>
            <person name="Nouioui I."/>
        </authorList>
    </citation>
    <scope>NUCLEOTIDE SEQUENCE [LARGE SCALE GENOMIC DNA]</scope>
    <source>
        <strain evidence="5">DSM 44918</strain>
    </source>
</reference>
<dbReference type="InterPro" id="IPR056823">
    <property type="entry name" value="TEN-like_YD-shell"/>
</dbReference>
<dbReference type="PANTHER" id="PTHR32305:SF17">
    <property type="entry name" value="TRNA NUCLEASE WAPA"/>
    <property type="match status" value="1"/>
</dbReference>
<dbReference type="NCBIfam" id="TIGR01443">
    <property type="entry name" value="intein_Cterm"/>
    <property type="match status" value="1"/>
</dbReference>
<dbReference type="PROSITE" id="PS50818">
    <property type="entry name" value="INTEIN_C_TER"/>
    <property type="match status" value="1"/>
</dbReference>
<feature type="region of interest" description="Disordered" evidence="2">
    <location>
        <begin position="792"/>
        <end position="817"/>
    </location>
</feature>
<dbReference type="Pfam" id="PF05593">
    <property type="entry name" value="RHS_repeat"/>
    <property type="match status" value="2"/>
</dbReference>